<dbReference type="PANTHER" id="PTHR22803">
    <property type="entry name" value="MANNOSE, PHOSPHOLIPASE, LECTIN RECEPTOR RELATED"/>
    <property type="match status" value="1"/>
</dbReference>
<evidence type="ECO:0000313" key="3">
    <source>
        <dbReference type="EMBL" id="CAB3398228.1"/>
    </source>
</evidence>
<keyword evidence="4" id="KW-1185">Reference proteome</keyword>
<dbReference type="Pfam" id="PF00059">
    <property type="entry name" value="Lectin_C"/>
    <property type="match status" value="1"/>
</dbReference>
<gene>
    <name evidence="3" type="ORF">CBOVIS_LOCUS1525</name>
</gene>
<organism evidence="3 4">
    <name type="scientific">Caenorhabditis bovis</name>
    <dbReference type="NCBI Taxonomy" id="2654633"/>
    <lineage>
        <taxon>Eukaryota</taxon>
        <taxon>Metazoa</taxon>
        <taxon>Ecdysozoa</taxon>
        <taxon>Nematoda</taxon>
        <taxon>Chromadorea</taxon>
        <taxon>Rhabditida</taxon>
        <taxon>Rhabditina</taxon>
        <taxon>Rhabditomorpha</taxon>
        <taxon>Rhabditoidea</taxon>
        <taxon>Rhabditidae</taxon>
        <taxon>Peloderinae</taxon>
        <taxon>Caenorhabditis</taxon>
    </lineage>
</organism>
<dbReference type="Proteomes" id="UP000494206">
    <property type="component" value="Unassembled WGS sequence"/>
</dbReference>
<evidence type="ECO:0000259" key="2">
    <source>
        <dbReference type="PROSITE" id="PS50041"/>
    </source>
</evidence>
<feature type="chain" id="PRO_5035751339" description="C-type lectin domain-containing protein" evidence="1">
    <location>
        <begin position="21"/>
        <end position="178"/>
    </location>
</feature>
<evidence type="ECO:0000313" key="4">
    <source>
        <dbReference type="Proteomes" id="UP000494206"/>
    </source>
</evidence>
<dbReference type="Gene3D" id="3.10.100.10">
    <property type="entry name" value="Mannose-Binding Protein A, subunit A"/>
    <property type="match status" value="1"/>
</dbReference>
<dbReference type="InterPro" id="IPR001304">
    <property type="entry name" value="C-type_lectin-like"/>
</dbReference>
<protein>
    <recommendedName>
        <fullName evidence="2">C-type lectin domain-containing protein</fullName>
    </recommendedName>
</protein>
<dbReference type="AlphaFoldDB" id="A0A8S1EFD3"/>
<name>A0A8S1EFD3_9PELO</name>
<dbReference type="SMART" id="SM00034">
    <property type="entry name" value="CLECT"/>
    <property type="match status" value="1"/>
</dbReference>
<dbReference type="InterPro" id="IPR050111">
    <property type="entry name" value="C-type_lectin/snaclec_domain"/>
</dbReference>
<feature type="domain" description="C-type lectin" evidence="2">
    <location>
        <begin position="33"/>
        <end position="146"/>
    </location>
</feature>
<proteinExistence type="predicted"/>
<accession>A0A8S1EFD3</accession>
<feature type="signal peptide" evidence="1">
    <location>
        <begin position="1"/>
        <end position="20"/>
    </location>
</feature>
<keyword evidence="1" id="KW-0732">Signal</keyword>
<dbReference type="InterPro" id="IPR016187">
    <property type="entry name" value="CTDL_fold"/>
</dbReference>
<reference evidence="3 4" key="1">
    <citation type="submission" date="2020-04" db="EMBL/GenBank/DDBJ databases">
        <authorList>
            <person name="Laetsch R D."/>
            <person name="Stevens L."/>
            <person name="Kumar S."/>
            <person name="Blaxter L. M."/>
        </authorList>
    </citation>
    <scope>NUCLEOTIDE SEQUENCE [LARGE SCALE GENOMIC DNA]</scope>
</reference>
<evidence type="ECO:0000256" key="1">
    <source>
        <dbReference type="SAM" id="SignalP"/>
    </source>
</evidence>
<dbReference type="InterPro" id="IPR016186">
    <property type="entry name" value="C-type_lectin-like/link_sf"/>
</dbReference>
<dbReference type="CDD" id="cd00037">
    <property type="entry name" value="CLECT"/>
    <property type="match status" value="1"/>
</dbReference>
<dbReference type="OrthoDB" id="5877913at2759"/>
<sequence>MHTYYLSIVCVLIGLSAVAADPCGDSSWRYLPATNGCYKLIEEDLPWTIAEFKCLFQGGHHVSIDSYEENQFVHEISHWTEIWTGAAFFGRDMRYVNSDGSKYGNFENWKDGVKPPMNRARRCIKMDANGEWFQSCCKKKTSTVCEKRGTGQAVTTTQAPTTTTYSNNIGFRFLRHRA</sequence>
<comment type="caution">
    <text evidence="3">The sequence shown here is derived from an EMBL/GenBank/DDBJ whole genome shotgun (WGS) entry which is preliminary data.</text>
</comment>
<dbReference type="EMBL" id="CADEPM010000001">
    <property type="protein sequence ID" value="CAB3398228.1"/>
    <property type="molecule type" value="Genomic_DNA"/>
</dbReference>
<dbReference type="PROSITE" id="PS50041">
    <property type="entry name" value="C_TYPE_LECTIN_2"/>
    <property type="match status" value="1"/>
</dbReference>
<dbReference type="SUPFAM" id="SSF56436">
    <property type="entry name" value="C-type lectin-like"/>
    <property type="match status" value="1"/>
</dbReference>